<protein>
    <recommendedName>
        <fullName evidence="3">Metal transporter, ZIP family</fullName>
    </recommendedName>
</protein>
<accession>A0A3B1BTS4</accession>
<keyword evidence="1" id="KW-0472">Membrane</keyword>
<feature type="transmembrane region" description="Helical" evidence="1">
    <location>
        <begin position="241"/>
        <end position="261"/>
    </location>
</feature>
<dbReference type="AlphaFoldDB" id="A0A3B1BTS4"/>
<feature type="transmembrane region" description="Helical" evidence="1">
    <location>
        <begin position="60"/>
        <end position="81"/>
    </location>
</feature>
<dbReference type="EMBL" id="UOGE01000064">
    <property type="protein sequence ID" value="VAX21309.1"/>
    <property type="molecule type" value="Genomic_DNA"/>
</dbReference>
<feature type="transmembrane region" description="Helical" evidence="1">
    <location>
        <begin position="273"/>
        <end position="295"/>
    </location>
</feature>
<proteinExistence type="predicted"/>
<keyword evidence="1" id="KW-0812">Transmembrane</keyword>
<feature type="transmembrane region" description="Helical" evidence="1">
    <location>
        <begin position="93"/>
        <end position="110"/>
    </location>
</feature>
<keyword evidence="1" id="KW-1133">Transmembrane helix</keyword>
<evidence type="ECO:0000256" key="1">
    <source>
        <dbReference type="SAM" id="Phobius"/>
    </source>
</evidence>
<evidence type="ECO:0000313" key="2">
    <source>
        <dbReference type="EMBL" id="VAX21309.1"/>
    </source>
</evidence>
<evidence type="ECO:0008006" key="3">
    <source>
        <dbReference type="Google" id="ProtNLM"/>
    </source>
</evidence>
<sequence>MSDYILAPAIGGLIAHSGPVSHTSGWWGAFMVIMIGWAPIYLGILFIVRFNWLSDRAVNYFLYIALGLMLFLFASSLAGIVDMAKETSPGTRSLIFVGGFMFGAGALLLYNEFKHQAFKGPMDRPMQGEFPQKVFLLDWTATMGKGRANFYPISFAIALGIGLHGLGEGLLMSNTDQSIAEGVGYTQYSAIFMHKLVEGLGIAAPIAKMRFNIKNFIVLGAIAGFPLLIGFWIGGINSSPVLTLALAAMAAGIIFYGFVMLAEVSYLTYRPDISPVGAFLFFIGSFSIFFGVYLFDG</sequence>
<feature type="transmembrane region" description="Helical" evidence="1">
    <location>
        <begin position="27"/>
        <end position="48"/>
    </location>
</feature>
<feature type="transmembrane region" description="Helical" evidence="1">
    <location>
        <begin position="216"/>
        <end position="235"/>
    </location>
</feature>
<reference evidence="2" key="1">
    <citation type="submission" date="2018-06" db="EMBL/GenBank/DDBJ databases">
        <authorList>
            <person name="Zhirakovskaya E."/>
        </authorList>
    </citation>
    <scope>NUCLEOTIDE SEQUENCE</scope>
</reference>
<organism evidence="2">
    <name type="scientific">hydrothermal vent metagenome</name>
    <dbReference type="NCBI Taxonomy" id="652676"/>
    <lineage>
        <taxon>unclassified sequences</taxon>
        <taxon>metagenomes</taxon>
        <taxon>ecological metagenomes</taxon>
    </lineage>
</organism>
<name>A0A3B1BTS4_9ZZZZ</name>
<gene>
    <name evidence="2" type="ORF">MNBD_NITROSPINAE02-165</name>
</gene>